<reference evidence="2 3" key="1">
    <citation type="journal article" date="2019" name="Sci. Rep.">
        <title>Orb-weaving spider Araneus ventricosus genome elucidates the spidroin gene catalogue.</title>
        <authorList>
            <person name="Kono N."/>
            <person name="Nakamura H."/>
            <person name="Ohtoshi R."/>
            <person name="Moran D.A.P."/>
            <person name="Shinohara A."/>
            <person name="Yoshida Y."/>
            <person name="Fujiwara M."/>
            <person name="Mori M."/>
            <person name="Tomita M."/>
            <person name="Arakawa K."/>
        </authorList>
    </citation>
    <scope>NUCLEOTIDE SEQUENCE [LARGE SCALE GENOMIC DNA]</scope>
</reference>
<proteinExistence type="predicted"/>
<gene>
    <name evidence="2" type="ORF">AVEN_99003_1</name>
</gene>
<name>A0A4Y2G5B2_ARAVE</name>
<feature type="non-terminal residue" evidence="2">
    <location>
        <position position="1"/>
    </location>
</feature>
<comment type="caution">
    <text evidence="2">The sequence shown here is derived from an EMBL/GenBank/DDBJ whole genome shotgun (WGS) entry which is preliminary data.</text>
</comment>
<sequence>LSNSHRIESPPAGRSLRRAASTGGKDRLAPQKYHPTPLDSPALVFVSALFRAILPQKAAASRPSVSLPPNVSGSDSKPSREQRTLNFICFPPCLFVGCWQVDFLLFGPAFFFTVTFTVSSCKCFFHPALVVNLFWELEWRVANYFGCSRALIVKYCVRRKNKNLTIEMDVRRLENHPSWYDGCKLPLHSTEFLSNLTCLNR</sequence>
<organism evidence="2 3">
    <name type="scientific">Araneus ventricosus</name>
    <name type="common">Orbweaver spider</name>
    <name type="synonym">Epeira ventricosa</name>
    <dbReference type="NCBI Taxonomy" id="182803"/>
    <lineage>
        <taxon>Eukaryota</taxon>
        <taxon>Metazoa</taxon>
        <taxon>Ecdysozoa</taxon>
        <taxon>Arthropoda</taxon>
        <taxon>Chelicerata</taxon>
        <taxon>Arachnida</taxon>
        <taxon>Araneae</taxon>
        <taxon>Araneomorphae</taxon>
        <taxon>Entelegynae</taxon>
        <taxon>Araneoidea</taxon>
        <taxon>Araneidae</taxon>
        <taxon>Araneus</taxon>
    </lineage>
</organism>
<protein>
    <submittedName>
        <fullName evidence="2">Uncharacterized protein</fullName>
    </submittedName>
</protein>
<keyword evidence="3" id="KW-1185">Reference proteome</keyword>
<dbReference type="AlphaFoldDB" id="A0A4Y2G5B2"/>
<accession>A0A4Y2G5B2</accession>
<evidence type="ECO:0000313" key="2">
    <source>
        <dbReference type="EMBL" id="GBM48890.1"/>
    </source>
</evidence>
<evidence type="ECO:0000313" key="3">
    <source>
        <dbReference type="Proteomes" id="UP000499080"/>
    </source>
</evidence>
<dbReference type="Proteomes" id="UP000499080">
    <property type="component" value="Unassembled WGS sequence"/>
</dbReference>
<evidence type="ECO:0000256" key="1">
    <source>
        <dbReference type="SAM" id="MobiDB-lite"/>
    </source>
</evidence>
<dbReference type="EMBL" id="BGPR01176602">
    <property type="protein sequence ID" value="GBM48890.1"/>
    <property type="molecule type" value="Genomic_DNA"/>
</dbReference>
<feature type="region of interest" description="Disordered" evidence="1">
    <location>
        <begin position="1"/>
        <end position="35"/>
    </location>
</feature>